<keyword evidence="6" id="KW-1185">Reference proteome</keyword>
<evidence type="ECO:0000313" key="5">
    <source>
        <dbReference type="EMBL" id="KAK0638483.1"/>
    </source>
</evidence>
<dbReference type="InterPro" id="IPR002182">
    <property type="entry name" value="NB-ARC"/>
</dbReference>
<feature type="region of interest" description="Disordered" evidence="3">
    <location>
        <begin position="1031"/>
        <end position="1051"/>
    </location>
</feature>
<dbReference type="SUPFAM" id="SSF52151">
    <property type="entry name" value="FabD/lysophospholipase-like"/>
    <property type="match status" value="1"/>
</dbReference>
<name>A0AA40CI85_9PEZI</name>
<accession>A0AA40CI85</accession>
<dbReference type="InterPro" id="IPR002641">
    <property type="entry name" value="PNPLA_dom"/>
</dbReference>
<dbReference type="SUPFAM" id="SSF48452">
    <property type="entry name" value="TPR-like"/>
    <property type="match status" value="2"/>
</dbReference>
<feature type="active site" description="Nucleophile" evidence="2">
    <location>
        <position position="64"/>
    </location>
</feature>
<dbReference type="InterPro" id="IPR016035">
    <property type="entry name" value="Acyl_Trfase/lysoPLipase"/>
</dbReference>
<dbReference type="GO" id="GO:0016740">
    <property type="term" value="F:transferase activity"/>
    <property type="evidence" value="ECO:0007669"/>
    <property type="project" value="UniProtKB-KW"/>
</dbReference>
<dbReference type="PROSITE" id="PS51635">
    <property type="entry name" value="PNPLA"/>
    <property type="match status" value="1"/>
</dbReference>
<evidence type="ECO:0000313" key="6">
    <source>
        <dbReference type="Proteomes" id="UP001174936"/>
    </source>
</evidence>
<feature type="compositionally biased region" description="Basic and acidic residues" evidence="3">
    <location>
        <begin position="1031"/>
        <end position="1042"/>
    </location>
</feature>
<keyword evidence="2" id="KW-0442">Lipid degradation</keyword>
<keyword evidence="5" id="KW-0808">Transferase</keyword>
<dbReference type="GO" id="GO:0016042">
    <property type="term" value="P:lipid catabolic process"/>
    <property type="evidence" value="ECO:0007669"/>
    <property type="project" value="UniProtKB-UniRule"/>
</dbReference>
<gene>
    <name evidence="5" type="ORF">B0T16DRAFT_381530</name>
</gene>
<dbReference type="Gene3D" id="3.40.50.300">
    <property type="entry name" value="P-loop containing nucleotide triphosphate hydrolases"/>
    <property type="match status" value="1"/>
</dbReference>
<dbReference type="SUPFAM" id="SSF52540">
    <property type="entry name" value="P-loop containing nucleoside triphosphate hydrolases"/>
    <property type="match status" value="1"/>
</dbReference>
<dbReference type="PANTHER" id="PTHR46082:SF6">
    <property type="entry name" value="AAA+ ATPASE DOMAIN-CONTAINING PROTEIN-RELATED"/>
    <property type="match status" value="1"/>
</dbReference>
<evidence type="ECO:0000256" key="2">
    <source>
        <dbReference type="PROSITE-ProRule" id="PRU01161"/>
    </source>
</evidence>
<dbReference type="Gene3D" id="1.25.40.10">
    <property type="entry name" value="Tetratricopeptide repeat domain"/>
    <property type="match status" value="2"/>
</dbReference>
<dbReference type="GO" id="GO:0016787">
    <property type="term" value="F:hydrolase activity"/>
    <property type="evidence" value="ECO:0007669"/>
    <property type="project" value="UniProtKB-UniRule"/>
</dbReference>
<feature type="short sequence motif" description="GXGXXG" evidence="2">
    <location>
        <begin position="22"/>
        <end position="27"/>
    </location>
</feature>
<dbReference type="GO" id="GO:0046486">
    <property type="term" value="P:glycerolipid metabolic process"/>
    <property type="evidence" value="ECO:0007669"/>
    <property type="project" value="UniProtKB-ARBA"/>
</dbReference>
<protein>
    <submittedName>
        <fullName evidence="5">Acyl transferase/acyl hydrolase/lysophospholipase</fullName>
    </submittedName>
</protein>
<feature type="domain" description="PNPLA" evidence="4">
    <location>
        <begin position="18"/>
        <end position="234"/>
    </location>
</feature>
<evidence type="ECO:0000256" key="1">
    <source>
        <dbReference type="ARBA" id="ARBA00023098"/>
    </source>
</evidence>
<dbReference type="Pfam" id="PF00931">
    <property type="entry name" value="NB-ARC"/>
    <property type="match status" value="1"/>
</dbReference>
<sequence length="1051" mass="117744">MAERLSRGPSAPRPLRVLSLDGGGIRGISSILILENLMEKIREVKGLKSVPRPCEYFDLIGGTSTGGIIAIMLGRLGMTATECVRAYTELAQQAFTPKKTTILPASPAGAYSAKALESAIMKAVRTYCVVPECSAKREKGQRTTETCPHSNLEFEDKTCTKTVVLAITKNDVDAPPTLFTTYDMPARFRGSTICQVARATSAATTFFKPATVGREGIEFVDAAFGYNNPCEVLIEEAQRQFPDRKHLQVVSIGTGLGDVVSIKESRRSIIVALKKMATSSKEVATRLDKRYGDADDCEYYRLNVEQGLQDITLSDWEKAKEISGHTHNYLEKNQRVLERIANTIAGTSQVAKLSPSPEFRGLDPVETVSSQLARVDLDEAQLSPPSTSGGTEPVRRTNASPNGPRFYLPLPRNKRFVGRGEVLRTVQRMLFEDGDCGKAAIVGLGGMGKTQIALQLAYWTKEKHPEYSIFWVPILSNATFDQAYTEIAKRLPLSKPEDGDEDSKKSSTRQSVLEYLSSEESGPWLLIVDNADDNDLYFDEIDEWIPESEHGRVLLTTRSQEVAVSFAGADSLVDNAAVCKELLDELTYLPLAISQAAAYLNTNKQLSITEYLGLLRKTEQSAVGLLSRDYRDKTRYAGSQNAVAITWLVSFEQIRRSDKSAAKLLEFLSCIEPKSIPGSILPKLEPEEMTHAIGTLCGYSFLTKRGATDTYDMHSLVHLATRLWVQRDGRQVDTTRKAIEQLDRIFPYENYENRELWRNYLPHAIRALRQAGDITFYSLSHLVYMIARCLLFEDGRDKESLDYASKAFNWARDNLPKDHRHRSETQEWLAAVYGQMGRSREAIELLEQLMAGYDAQELAADHPDRMQTKYELARAYRKVGEKKKAVEMLENMVDVDKYQSQDEAHPERLDVEHLLAKAYLKDSQVTRAMELHKKVLAIRSRTLADDHPDRLGSEHELAMAYRQVGENAKAIELLERVVATSSRTLPEENLDRLESEHALAMAYYKHGQIKKGREMMAKVVAVKAKVLPEGDPSRLQSEDRLAEIANNQETN</sequence>
<organism evidence="5 6">
    <name type="scientific">Cercophora newfieldiana</name>
    <dbReference type="NCBI Taxonomy" id="92897"/>
    <lineage>
        <taxon>Eukaryota</taxon>
        <taxon>Fungi</taxon>
        <taxon>Dikarya</taxon>
        <taxon>Ascomycota</taxon>
        <taxon>Pezizomycotina</taxon>
        <taxon>Sordariomycetes</taxon>
        <taxon>Sordariomycetidae</taxon>
        <taxon>Sordariales</taxon>
        <taxon>Lasiosphaeriaceae</taxon>
        <taxon>Cercophora</taxon>
    </lineage>
</organism>
<dbReference type="PANTHER" id="PTHR46082">
    <property type="entry name" value="ATP/GTP-BINDING PROTEIN-RELATED"/>
    <property type="match status" value="1"/>
</dbReference>
<dbReference type="InterPro" id="IPR011990">
    <property type="entry name" value="TPR-like_helical_dom_sf"/>
</dbReference>
<proteinExistence type="predicted"/>
<keyword evidence="2 5" id="KW-0378">Hydrolase</keyword>
<dbReference type="Proteomes" id="UP001174936">
    <property type="component" value="Unassembled WGS sequence"/>
</dbReference>
<comment type="caution">
    <text evidence="5">The sequence shown here is derived from an EMBL/GenBank/DDBJ whole genome shotgun (WGS) entry which is preliminary data.</text>
</comment>
<dbReference type="Gene3D" id="3.40.1090.10">
    <property type="entry name" value="Cytosolic phospholipase A2 catalytic domain"/>
    <property type="match status" value="1"/>
</dbReference>
<evidence type="ECO:0000256" key="3">
    <source>
        <dbReference type="SAM" id="MobiDB-lite"/>
    </source>
</evidence>
<dbReference type="GO" id="GO:0043531">
    <property type="term" value="F:ADP binding"/>
    <property type="evidence" value="ECO:0007669"/>
    <property type="project" value="InterPro"/>
</dbReference>
<dbReference type="AlphaFoldDB" id="A0AA40CI85"/>
<reference evidence="5" key="1">
    <citation type="submission" date="2023-06" db="EMBL/GenBank/DDBJ databases">
        <title>Genome-scale phylogeny and comparative genomics of the fungal order Sordariales.</title>
        <authorList>
            <consortium name="Lawrence Berkeley National Laboratory"/>
            <person name="Hensen N."/>
            <person name="Bonometti L."/>
            <person name="Westerberg I."/>
            <person name="Brannstrom I.O."/>
            <person name="Guillou S."/>
            <person name="Cros-Aarteil S."/>
            <person name="Calhoun S."/>
            <person name="Haridas S."/>
            <person name="Kuo A."/>
            <person name="Mondo S."/>
            <person name="Pangilinan J."/>
            <person name="Riley R."/>
            <person name="Labutti K."/>
            <person name="Andreopoulos B."/>
            <person name="Lipzen A."/>
            <person name="Chen C."/>
            <person name="Yanf M."/>
            <person name="Daum C."/>
            <person name="Ng V."/>
            <person name="Clum A."/>
            <person name="Steindorff A."/>
            <person name="Ohm R."/>
            <person name="Martin F."/>
            <person name="Silar P."/>
            <person name="Natvig D."/>
            <person name="Lalanne C."/>
            <person name="Gautier V."/>
            <person name="Ament-Velasquez S.L."/>
            <person name="Kruys A."/>
            <person name="Hutchinson M.I."/>
            <person name="Powell A.J."/>
            <person name="Barry K."/>
            <person name="Miller A.N."/>
            <person name="Grigoriev I.V."/>
            <person name="Debuchy R."/>
            <person name="Gladieux P."/>
            <person name="Thoren M.H."/>
            <person name="Johannesson H."/>
        </authorList>
    </citation>
    <scope>NUCLEOTIDE SEQUENCE</scope>
    <source>
        <strain evidence="5">SMH2532-1</strain>
    </source>
</reference>
<feature type="active site" description="Proton acceptor" evidence="2">
    <location>
        <position position="221"/>
    </location>
</feature>
<dbReference type="EMBL" id="JAULSV010000007">
    <property type="protein sequence ID" value="KAK0638483.1"/>
    <property type="molecule type" value="Genomic_DNA"/>
</dbReference>
<feature type="short sequence motif" description="GXSXG" evidence="2">
    <location>
        <begin position="62"/>
        <end position="66"/>
    </location>
</feature>
<dbReference type="Pfam" id="PF01734">
    <property type="entry name" value="Patatin"/>
    <property type="match status" value="1"/>
</dbReference>
<dbReference type="InterPro" id="IPR053137">
    <property type="entry name" value="NLR-like"/>
</dbReference>
<dbReference type="InterPro" id="IPR027417">
    <property type="entry name" value="P-loop_NTPase"/>
</dbReference>
<feature type="region of interest" description="Disordered" evidence="3">
    <location>
        <begin position="380"/>
        <end position="405"/>
    </location>
</feature>
<dbReference type="CDD" id="cd07216">
    <property type="entry name" value="Pat17_PNPLA8_PNPLA9_like3"/>
    <property type="match status" value="1"/>
</dbReference>
<keyword evidence="1 2" id="KW-0443">Lipid metabolism</keyword>
<evidence type="ECO:0000259" key="4">
    <source>
        <dbReference type="PROSITE" id="PS51635"/>
    </source>
</evidence>
<feature type="region of interest" description="Disordered" evidence="3">
    <location>
        <begin position="493"/>
        <end position="512"/>
    </location>
</feature>
<dbReference type="Pfam" id="PF13424">
    <property type="entry name" value="TPR_12"/>
    <property type="match status" value="2"/>
</dbReference>
<comment type="caution">
    <text evidence="2">Lacks conserved residue(s) required for the propagation of feature annotation.</text>
</comment>